<dbReference type="EMBL" id="ADVR01000007">
    <property type="protein sequence ID" value="EFO81685.1"/>
    <property type="molecule type" value="Genomic_DNA"/>
</dbReference>
<evidence type="ECO:0000313" key="2">
    <source>
        <dbReference type="Proteomes" id="UP000054010"/>
    </source>
</evidence>
<dbReference type="eggNOG" id="COG2333">
    <property type="taxonomic scope" value="Bacteria"/>
</dbReference>
<sequence length="269" mass="29267">MQHPPRRWLAWGATLLTTLLVLAWAQRPDGRLHLYALNTPGDALLLHTPNGRWVLIDGGSDPLLLATELGRLLPFWQRGLAALILTHTGSSDLPGQVAALSRYRPDLVLAPPDLSAAGRAGEWRRLTGVLRVPVRGLQAGTRLNLGAGVVLEVLALNPGEAGGAVLLIRYGATQLLIHNGGPAGDAAAALVPPPVTMLVYPWQRELATPLISHLRPQAILFSSRYESDQIVLLSYTERRRYSPALYHEKNDGTVELISDGRRAWIETTP</sequence>
<dbReference type="STRING" id="765420.OSCT_0430"/>
<dbReference type="HOGENOM" id="CLU_1064336_0_0_0"/>
<comment type="caution">
    <text evidence="1">The sequence shown here is derived from an EMBL/GenBank/DDBJ whole genome shotgun (WGS) entry which is preliminary data.</text>
</comment>
<dbReference type="Proteomes" id="UP000054010">
    <property type="component" value="Unassembled WGS sequence"/>
</dbReference>
<dbReference type="InterPro" id="IPR036866">
    <property type="entry name" value="RibonucZ/Hydroxyglut_hydro"/>
</dbReference>
<reference evidence="1 2" key="1">
    <citation type="journal article" date="2011" name="J. Bacteriol.">
        <title>Draft genome sequence of the anoxygenic filamentous phototrophic bacterium Oscillochloris trichoides subsp. DG-6.</title>
        <authorList>
            <person name="Kuznetsov B.B."/>
            <person name="Ivanovsky R.N."/>
            <person name="Keppen O.I."/>
            <person name="Sukhacheva M.V."/>
            <person name="Bumazhkin B.K."/>
            <person name="Patutina E.O."/>
            <person name="Beletsky A.V."/>
            <person name="Mardanov A.V."/>
            <person name="Baslerov R.V."/>
            <person name="Panteleeva A.N."/>
            <person name="Kolganova T.V."/>
            <person name="Ravin N.V."/>
            <person name="Skryabin K.G."/>
        </authorList>
    </citation>
    <scope>NUCLEOTIDE SEQUENCE [LARGE SCALE GENOMIC DNA]</scope>
    <source>
        <strain evidence="1 2">DG-6</strain>
    </source>
</reference>
<evidence type="ECO:0000313" key="1">
    <source>
        <dbReference type="EMBL" id="EFO81685.1"/>
    </source>
</evidence>
<name>E1IAS9_9CHLR</name>
<accession>E1IAS9</accession>
<keyword evidence="2" id="KW-1185">Reference proteome</keyword>
<organism evidence="1 2">
    <name type="scientific">Oscillochloris trichoides DG-6</name>
    <dbReference type="NCBI Taxonomy" id="765420"/>
    <lineage>
        <taxon>Bacteria</taxon>
        <taxon>Bacillati</taxon>
        <taxon>Chloroflexota</taxon>
        <taxon>Chloroflexia</taxon>
        <taxon>Chloroflexales</taxon>
        <taxon>Chloroflexineae</taxon>
        <taxon>Oscillochloridaceae</taxon>
        <taxon>Oscillochloris</taxon>
    </lineage>
</organism>
<evidence type="ECO:0008006" key="3">
    <source>
        <dbReference type="Google" id="ProtNLM"/>
    </source>
</evidence>
<proteinExistence type="predicted"/>
<gene>
    <name evidence="1" type="ORF">OSCT_0430</name>
</gene>
<protein>
    <recommendedName>
        <fullName evidence="3">Metallo-beta-lactamase domain-containing protein</fullName>
    </recommendedName>
</protein>
<dbReference type="AlphaFoldDB" id="E1IAS9"/>
<dbReference type="SUPFAM" id="SSF56281">
    <property type="entry name" value="Metallo-hydrolase/oxidoreductase"/>
    <property type="match status" value="1"/>
</dbReference>